<dbReference type="RefSeq" id="WP_123897349.1">
    <property type="nucleotide sequence ID" value="NZ_RPFJ01000008.1"/>
</dbReference>
<dbReference type="OrthoDB" id="1435526at2"/>
<dbReference type="EMBL" id="RPFJ01000008">
    <property type="protein sequence ID" value="RPD97989.1"/>
    <property type="molecule type" value="Genomic_DNA"/>
</dbReference>
<gene>
    <name evidence="1" type="ORF">EGM88_07445</name>
</gene>
<proteinExistence type="predicted"/>
<evidence type="ECO:0000313" key="2">
    <source>
        <dbReference type="Proteomes" id="UP000270856"/>
    </source>
</evidence>
<comment type="caution">
    <text evidence="1">The sequence shown here is derived from an EMBL/GenBank/DDBJ whole genome shotgun (WGS) entry which is preliminary data.</text>
</comment>
<sequence length="183" mass="20829">MKKFIILMLAGTLLACSNDDDPSKGMGMSNFVPNTPQGNNLKFTDPSGKTELLSGNVVLGWAKGTLLNKKYWRQVRGGNSEGSFWIRFNLPENTNKKDVIGKEHQLNPIRFKLENSSKINNIYPEVWFTGSNFNELKNATGKVEIVETDTYNIIGYLKGEVLDKDNQLIKFEGYFWRKDAEPW</sequence>
<reference evidence="1 2" key="1">
    <citation type="submission" date="2018-11" db="EMBL/GenBank/DDBJ databases">
        <title>Aureibaculum marinum gen. nov., sp. nov., a member of the family Flavobacteriaceae isolated from the Bohai Sea.</title>
        <authorList>
            <person name="Ji X."/>
        </authorList>
    </citation>
    <scope>NUCLEOTIDE SEQUENCE [LARGE SCALE GENOMIC DNA]</scope>
    <source>
        <strain evidence="1 2">BH-SD17</strain>
    </source>
</reference>
<evidence type="ECO:0000313" key="1">
    <source>
        <dbReference type="EMBL" id="RPD97989.1"/>
    </source>
</evidence>
<keyword evidence="2" id="KW-1185">Reference proteome</keyword>
<dbReference type="Proteomes" id="UP000270856">
    <property type="component" value="Unassembled WGS sequence"/>
</dbReference>
<dbReference type="AlphaFoldDB" id="A0A3N4P2C9"/>
<protein>
    <submittedName>
        <fullName evidence="1">Uncharacterized protein</fullName>
    </submittedName>
</protein>
<organism evidence="1 2">
    <name type="scientific">Aureibaculum marinum</name>
    <dbReference type="NCBI Taxonomy" id="2487930"/>
    <lineage>
        <taxon>Bacteria</taxon>
        <taxon>Pseudomonadati</taxon>
        <taxon>Bacteroidota</taxon>
        <taxon>Flavobacteriia</taxon>
        <taxon>Flavobacteriales</taxon>
        <taxon>Flavobacteriaceae</taxon>
        <taxon>Aureibaculum</taxon>
    </lineage>
</organism>
<dbReference type="PROSITE" id="PS51257">
    <property type="entry name" value="PROKAR_LIPOPROTEIN"/>
    <property type="match status" value="1"/>
</dbReference>
<accession>A0A3N4P2C9</accession>
<name>A0A3N4P2C9_9FLAO</name>